<evidence type="ECO:0000313" key="3">
    <source>
        <dbReference type="EMBL" id="QIX90537.1"/>
    </source>
</evidence>
<evidence type="ECO:0000313" key="5">
    <source>
        <dbReference type="Proteomes" id="UP000501069"/>
    </source>
</evidence>
<evidence type="ECO:0000313" key="1">
    <source>
        <dbReference type="EMBL" id="GEA35930.1"/>
    </source>
</evidence>
<protein>
    <submittedName>
        <fullName evidence="1">Uncharacterized protein</fullName>
    </submittedName>
</protein>
<accession>A0A829WF06</accession>
<reference evidence="3 5" key="2">
    <citation type="submission" date="2019-11" db="EMBL/GenBank/DDBJ databases">
        <title>FDA dAtabase for Regulatory Grade micrObial Sequences (FDA-ARGOS): Supporting development and validation of Infectious Disease Dx tests.</title>
        <authorList>
            <person name="Turner S."/>
            <person name="Byrd R."/>
            <person name="Tallon L."/>
            <person name="Sadzewicz L."/>
            <person name="Vavikolanu K."/>
            <person name="Mehta A."/>
            <person name="Aluvathingal J."/>
            <person name="Nadendla S."/>
            <person name="Myers T."/>
            <person name="Yan Y."/>
            <person name="Sichtig H."/>
        </authorList>
    </citation>
    <scope>NUCLEOTIDE SEQUENCE [LARGE SCALE GENOMIC DNA]</scope>
    <source>
        <strain evidence="3 5">FDAARGOS_739</strain>
    </source>
</reference>
<dbReference type="EMBL" id="BJLB01000001">
    <property type="protein sequence ID" value="GEA35930.1"/>
    <property type="molecule type" value="Genomic_DNA"/>
</dbReference>
<gene>
    <name evidence="1" type="ORF">Ccl03g_16430</name>
    <name evidence="3" type="ORF">FOC47_08175</name>
    <name evidence="2" type="ORF">G5B26_14550</name>
</gene>
<dbReference type="GeneID" id="57961135"/>
<evidence type="ECO:0000313" key="2">
    <source>
        <dbReference type="EMBL" id="NSJ44778.1"/>
    </source>
</evidence>
<dbReference type="AlphaFoldDB" id="A0A829WF06"/>
<dbReference type="EMBL" id="JAAISW010000023">
    <property type="protein sequence ID" value="NSJ44778.1"/>
    <property type="molecule type" value="Genomic_DNA"/>
</dbReference>
<evidence type="ECO:0000313" key="6">
    <source>
        <dbReference type="Proteomes" id="UP000719916"/>
    </source>
</evidence>
<reference evidence="2 6" key="3">
    <citation type="journal article" date="2020" name="Cell Host Microbe">
        <title>Functional and Genomic Variation between Human-Derived Isolates of Lachnospiraceae Reveals Inter- and Intra-Species Diversity.</title>
        <authorList>
            <person name="Sorbara M.T."/>
            <person name="Littmann E.R."/>
            <person name="Fontana E."/>
            <person name="Moody T.U."/>
            <person name="Kohout C.E."/>
            <person name="Gjonbalaj M."/>
            <person name="Eaton V."/>
            <person name="Seok R."/>
            <person name="Leiner I.M."/>
            <person name="Pamer E.G."/>
        </authorList>
    </citation>
    <scope>NUCLEOTIDE SEQUENCE [LARGE SCALE GENOMIC DNA]</scope>
    <source>
        <strain evidence="2 6">MSK.2.26</strain>
    </source>
</reference>
<name>A0A829WF06_9FIRM</name>
<evidence type="ECO:0000313" key="4">
    <source>
        <dbReference type="Proteomes" id="UP000315200"/>
    </source>
</evidence>
<dbReference type="Proteomes" id="UP000719916">
    <property type="component" value="Unassembled WGS sequence"/>
</dbReference>
<organism evidence="1 4">
    <name type="scientific">Enterocloster clostridioformis</name>
    <dbReference type="NCBI Taxonomy" id="1531"/>
    <lineage>
        <taxon>Bacteria</taxon>
        <taxon>Bacillati</taxon>
        <taxon>Bacillota</taxon>
        <taxon>Clostridia</taxon>
        <taxon>Lachnospirales</taxon>
        <taxon>Lachnospiraceae</taxon>
        <taxon>Enterocloster</taxon>
    </lineage>
</organism>
<proteinExistence type="predicted"/>
<dbReference type="Proteomes" id="UP000501069">
    <property type="component" value="Chromosome"/>
</dbReference>
<reference evidence="2" key="4">
    <citation type="submission" date="2020-02" db="EMBL/GenBank/DDBJ databases">
        <authorList>
            <person name="Littmann E."/>
            <person name="Sorbara M."/>
        </authorList>
    </citation>
    <scope>NUCLEOTIDE SEQUENCE</scope>
    <source>
        <strain evidence="2">MSK.2.26</strain>
    </source>
</reference>
<dbReference type="EMBL" id="CP050964">
    <property type="protein sequence ID" value="QIX90537.1"/>
    <property type="molecule type" value="Genomic_DNA"/>
</dbReference>
<dbReference type="Proteomes" id="UP000315200">
    <property type="component" value="Unassembled WGS sequence"/>
</dbReference>
<reference evidence="1 4" key="1">
    <citation type="submission" date="2019-06" db="EMBL/GenBank/DDBJ databases">
        <title>Draft genome sequence of [Clostridium] clostridioforme NBRC 113352.</title>
        <authorList>
            <person name="Miura T."/>
            <person name="Furukawa M."/>
            <person name="Shimamura M."/>
            <person name="Ohyama Y."/>
            <person name="Yamazoe A."/>
            <person name="Kawasaki H."/>
        </authorList>
    </citation>
    <scope>NUCLEOTIDE SEQUENCE [LARGE SCALE GENOMIC DNA]</scope>
    <source>
        <strain evidence="1 4">NBRC 113352</strain>
    </source>
</reference>
<sequence length="53" mass="5863">MGEAEYFRETAKLDTCLGNGLPDVFHGGWYGLRGYGNSCIGEQQNSPVRDHSE</sequence>
<dbReference type="RefSeq" id="WP_155418916.1">
    <property type="nucleotide sequence ID" value="NZ_AP031445.1"/>
</dbReference>